<dbReference type="AlphaFoldDB" id="A0A2S9YUW8"/>
<evidence type="ECO:0000256" key="1">
    <source>
        <dbReference type="SAM" id="MobiDB-lite"/>
    </source>
</evidence>
<protein>
    <submittedName>
        <fullName evidence="2">Uncharacterized protein</fullName>
    </submittedName>
</protein>
<name>A0A2S9YUW8_9BACT</name>
<dbReference type="Proteomes" id="UP000238823">
    <property type="component" value="Unassembled WGS sequence"/>
</dbReference>
<gene>
    <name evidence="2" type="ORF">ENSA7_14710</name>
</gene>
<evidence type="ECO:0000313" key="2">
    <source>
        <dbReference type="EMBL" id="PRQ08839.1"/>
    </source>
</evidence>
<evidence type="ECO:0000313" key="3">
    <source>
        <dbReference type="Proteomes" id="UP000238823"/>
    </source>
</evidence>
<proteinExistence type="predicted"/>
<comment type="caution">
    <text evidence="2">The sequence shown here is derived from an EMBL/GenBank/DDBJ whole genome shotgun (WGS) entry which is preliminary data.</text>
</comment>
<organism evidence="2 3">
    <name type="scientific">Enhygromyxa salina</name>
    <dbReference type="NCBI Taxonomy" id="215803"/>
    <lineage>
        <taxon>Bacteria</taxon>
        <taxon>Pseudomonadati</taxon>
        <taxon>Myxococcota</taxon>
        <taxon>Polyangia</taxon>
        <taxon>Nannocystales</taxon>
        <taxon>Nannocystaceae</taxon>
        <taxon>Enhygromyxa</taxon>
    </lineage>
</organism>
<accession>A0A2S9YUW8</accession>
<reference evidence="2 3" key="1">
    <citation type="submission" date="2018-03" db="EMBL/GenBank/DDBJ databases">
        <title>Draft Genome Sequences of the Obligatory Marine Myxobacteria Enhygromyxa salina SWB007.</title>
        <authorList>
            <person name="Poehlein A."/>
            <person name="Moghaddam J.A."/>
            <person name="Harms H."/>
            <person name="Alanjari M."/>
            <person name="Koenig G.M."/>
            <person name="Daniel R."/>
            <person name="Schaeberle T.F."/>
        </authorList>
    </citation>
    <scope>NUCLEOTIDE SEQUENCE [LARGE SCALE GENOMIC DNA]</scope>
    <source>
        <strain evidence="2 3">SWB007</strain>
    </source>
</reference>
<sequence length="112" mass="12248">MCAALRSFGAPISTHGVSEHDFARVDTVYQLGLPPRRIDLLTSISGINFDGAWAESLTVETEGVVFRVPSRDALLINKRASGRPKDLDDVRRLEATNPLIDAESNDEKPRGS</sequence>
<dbReference type="EMBL" id="PVNL01000035">
    <property type="protein sequence ID" value="PRQ08839.1"/>
    <property type="molecule type" value="Genomic_DNA"/>
</dbReference>
<dbReference type="InterPro" id="IPR043519">
    <property type="entry name" value="NT_sf"/>
</dbReference>
<feature type="region of interest" description="Disordered" evidence="1">
    <location>
        <begin position="86"/>
        <end position="112"/>
    </location>
</feature>
<dbReference type="SUPFAM" id="SSF81301">
    <property type="entry name" value="Nucleotidyltransferase"/>
    <property type="match status" value="1"/>
</dbReference>